<keyword evidence="4" id="KW-0788">Thiol protease</keyword>
<evidence type="ECO:0000256" key="2">
    <source>
        <dbReference type="ARBA" id="ARBA00022670"/>
    </source>
</evidence>
<dbReference type="GO" id="GO:0005634">
    <property type="term" value="C:nucleus"/>
    <property type="evidence" value="ECO:0007669"/>
    <property type="project" value="TreeGrafter"/>
</dbReference>
<dbReference type="GO" id="GO:0016929">
    <property type="term" value="F:deSUMOylase activity"/>
    <property type="evidence" value="ECO:0007669"/>
    <property type="project" value="TreeGrafter"/>
</dbReference>
<evidence type="ECO:0000313" key="6">
    <source>
        <dbReference type="EMBL" id="KAJ1604554.1"/>
    </source>
</evidence>
<dbReference type="GO" id="GO:0006508">
    <property type="term" value="P:proteolysis"/>
    <property type="evidence" value="ECO:0007669"/>
    <property type="project" value="UniProtKB-KW"/>
</dbReference>
<dbReference type="Gene3D" id="3.40.395.10">
    <property type="entry name" value="Adenoviral Proteinase, Chain A"/>
    <property type="match status" value="1"/>
</dbReference>
<dbReference type="Pfam" id="PF02902">
    <property type="entry name" value="Peptidase_C48"/>
    <property type="match status" value="1"/>
</dbReference>
<evidence type="ECO:0000256" key="1">
    <source>
        <dbReference type="ARBA" id="ARBA00005234"/>
    </source>
</evidence>
<dbReference type="SUPFAM" id="SSF54001">
    <property type="entry name" value="Cysteine proteinases"/>
    <property type="match status" value="1"/>
</dbReference>
<dbReference type="PANTHER" id="PTHR12606">
    <property type="entry name" value="SENTRIN/SUMO-SPECIFIC PROTEASE"/>
    <property type="match status" value="1"/>
</dbReference>
<dbReference type="PANTHER" id="PTHR12606:SF1">
    <property type="entry name" value="UBIQUITIN-LIKE-SPECIFIC PROTEASE 1A"/>
    <property type="match status" value="1"/>
</dbReference>
<comment type="caution">
    <text evidence="6">The sequence shown here is derived from an EMBL/GenBank/DDBJ whole genome shotgun (WGS) entry which is preliminary data.</text>
</comment>
<dbReference type="OrthoDB" id="198735at2759"/>
<feature type="domain" description="Ubiquitin-like protease family profile" evidence="5">
    <location>
        <begin position="218"/>
        <end position="405"/>
    </location>
</feature>
<proteinExistence type="inferred from homology"/>
<dbReference type="PROSITE" id="PS50600">
    <property type="entry name" value="ULP_PROTEASE"/>
    <property type="match status" value="1"/>
</dbReference>
<keyword evidence="3" id="KW-0378">Hydrolase</keyword>
<dbReference type="InterPro" id="IPR038765">
    <property type="entry name" value="Papain-like_cys_pep_sf"/>
</dbReference>
<gene>
    <name evidence="6" type="ORF">OJ253_3617</name>
</gene>
<reference evidence="6" key="1">
    <citation type="submission" date="2022-10" db="EMBL/GenBank/DDBJ databases">
        <title>Adaptive evolution leads to modifications in subtelomeric GC content in a zoonotic Cryptosporidium species.</title>
        <authorList>
            <person name="Li J."/>
            <person name="Feng Y."/>
            <person name="Xiao L."/>
        </authorList>
    </citation>
    <scope>NUCLEOTIDE SEQUENCE</scope>
    <source>
        <strain evidence="6">33844</strain>
    </source>
</reference>
<evidence type="ECO:0000256" key="3">
    <source>
        <dbReference type="ARBA" id="ARBA00022801"/>
    </source>
</evidence>
<protein>
    <submittedName>
        <fullName evidence="6">ULP1 like chllamydin domain-containing protease</fullName>
    </submittedName>
</protein>
<accession>A0A9D5DDY7</accession>
<dbReference type="AlphaFoldDB" id="A0A9D5DDY7"/>
<organism evidence="6">
    <name type="scientific">Cryptosporidium canis</name>
    <dbReference type="NCBI Taxonomy" id="195482"/>
    <lineage>
        <taxon>Eukaryota</taxon>
        <taxon>Sar</taxon>
        <taxon>Alveolata</taxon>
        <taxon>Apicomplexa</taxon>
        <taxon>Conoidasida</taxon>
        <taxon>Coccidia</taxon>
        <taxon>Eucoccidiorida</taxon>
        <taxon>Eimeriorina</taxon>
        <taxon>Cryptosporidiidae</taxon>
        <taxon>Cryptosporidium</taxon>
    </lineage>
</organism>
<dbReference type="InterPro" id="IPR003653">
    <property type="entry name" value="Peptidase_C48_C"/>
</dbReference>
<dbReference type="EMBL" id="JAPCXC010000134">
    <property type="protein sequence ID" value="KAJ1604554.1"/>
    <property type="molecule type" value="Genomic_DNA"/>
</dbReference>
<comment type="similarity">
    <text evidence="1">Belongs to the peptidase C48 family.</text>
</comment>
<evidence type="ECO:0000256" key="4">
    <source>
        <dbReference type="ARBA" id="ARBA00022807"/>
    </source>
</evidence>
<evidence type="ECO:0000259" key="5">
    <source>
        <dbReference type="PROSITE" id="PS50600"/>
    </source>
</evidence>
<dbReference type="Proteomes" id="UP001067231">
    <property type="component" value="Unassembled WGS sequence"/>
</dbReference>
<sequence>MSDNRILSQYIALNHGPYYPEGRPNRAHLGREICYKTTHFRAPLRKRYLSDRFYLEMSSKEEKPNSGTLESGSEFPPSYRASSVASGFQEAMNKHMVIYCERSKSDDGILKRSLAFIKRISKRNSHLEVLGSQLDSLALCERNLESRRREFKKLVYGLDDRLSDEQESEKSDLEASLGSFKYKYPIECSDKELSRARDYLKAPGNRGQVIAINHRSNIELSIDLVQCLNSQQWLNDELINFYFSMLQERNDRQVAKGLKLKVWLWNSFFYSKLTSDQANGTGYCYRNVSRWTQRKKIDLFDYDLVLLPINVNNVHWTLGVVDLKLGNIQYFDSLGGSFQDHLGCTKMSAAFFQNMSRYIQDEYMDKKKQKFPCQLKHLTTFSRPVPQQSNGSDCGVFTCMFAECLSEGRPFDFDTTRIDRIREIMLVECIRNEIS</sequence>
<dbReference type="GO" id="GO:0016926">
    <property type="term" value="P:protein desumoylation"/>
    <property type="evidence" value="ECO:0007669"/>
    <property type="project" value="TreeGrafter"/>
</dbReference>
<name>A0A9D5DDY7_9CRYT</name>
<keyword evidence="2 6" id="KW-0645">Protease</keyword>